<reference evidence="1 2" key="1">
    <citation type="journal article" date="2022" name="Hortic Res">
        <title>A haplotype resolved chromosomal level avocado genome allows analysis of novel avocado genes.</title>
        <authorList>
            <person name="Nath O."/>
            <person name="Fletcher S.J."/>
            <person name="Hayward A."/>
            <person name="Shaw L.M."/>
            <person name="Masouleh A.K."/>
            <person name="Furtado A."/>
            <person name="Henry R.J."/>
            <person name="Mitter N."/>
        </authorList>
    </citation>
    <scope>NUCLEOTIDE SEQUENCE [LARGE SCALE GENOMIC DNA]</scope>
    <source>
        <strain evidence="2">cv. Hass</strain>
    </source>
</reference>
<comment type="caution">
    <text evidence="1">The sequence shown here is derived from an EMBL/GenBank/DDBJ whole genome shotgun (WGS) entry which is preliminary data.</text>
</comment>
<sequence length="515" mass="57545">MRQLKQIHSRIIVSGLSHLNYPTSKLLSFSALSDFGDIEYSYALFSHLPTPNTFIWNTIIRGYSRNKNPNRAIVLFRQMLCLGVSPDYLTFPFVLKSCARLSSLRLGVAVHCLVTKSGITIDLFVHNSLVHMYASCGDIVAARKAFDEIPSPSLVSWNSMVDGYAKCGDLVAARGAFELMPERDVVSWSALIAGYVKGGDHREALAIFERMQIEGLRANEVTMVSVLCACAHLGALEQGRRMHDYVESNSLQLSLVLCTSLVDMYAKCGSIDEAWRVFREVPPDQTDVLIWNAMISGLATHGLSKESLELFEEMHSLGIIPDEITYLGLLCACAHGGLVEDARHFFNSFNTNGMTPKIEHYACMVDVLGRAGRLDEAYEFVNKMPVEPTASMLGALLSGCSTHGRVELGEIIGKKLIELEPDHDGRYIGLSNVYAGAHRWDDARTMRKAMEKRGVKKVPGFSTLEVDRILHRFIAHDKSHPQSMEIYLMLNSIAKQMKLEADCRRIRLWCTFLND</sequence>
<gene>
    <name evidence="1" type="ORF">MRB53_022746</name>
</gene>
<dbReference type="EMBL" id="CM056815">
    <property type="protein sequence ID" value="KAJ8629423.1"/>
    <property type="molecule type" value="Genomic_DNA"/>
</dbReference>
<evidence type="ECO:0000313" key="1">
    <source>
        <dbReference type="EMBL" id="KAJ8629423.1"/>
    </source>
</evidence>
<name>A0ACC2L7Z7_PERAE</name>
<keyword evidence="2" id="KW-1185">Reference proteome</keyword>
<accession>A0ACC2L7Z7</accession>
<evidence type="ECO:0000313" key="2">
    <source>
        <dbReference type="Proteomes" id="UP001234297"/>
    </source>
</evidence>
<protein>
    <submittedName>
        <fullName evidence="1">Uncharacterized protein</fullName>
    </submittedName>
</protein>
<proteinExistence type="predicted"/>
<dbReference type="Proteomes" id="UP001234297">
    <property type="component" value="Chromosome 7"/>
</dbReference>
<organism evidence="1 2">
    <name type="scientific">Persea americana</name>
    <name type="common">Avocado</name>
    <dbReference type="NCBI Taxonomy" id="3435"/>
    <lineage>
        <taxon>Eukaryota</taxon>
        <taxon>Viridiplantae</taxon>
        <taxon>Streptophyta</taxon>
        <taxon>Embryophyta</taxon>
        <taxon>Tracheophyta</taxon>
        <taxon>Spermatophyta</taxon>
        <taxon>Magnoliopsida</taxon>
        <taxon>Magnoliidae</taxon>
        <taxon>Laurales</taxon>
        <taxon>Lauraceae</taxon>
        <taxon>Persea</taxon>
    </lineage>
</organism>